<dbReference type="GO" id="GO:0003729">
    <property type="term" value="F:mRNA binding"/>
    <property type="evidence" value="ECO:0007669"/>
    <property type="project" value="TreeGrafter"/>
</dbReference>
<dbReference type="GeneID" id="105046958"/>
<proteinExistence type="predicted"/>
<sequence length="585" mass="63939">MSKKKSFSGSATMTLKDFHGGSIPSDLPLPSAPGVSVRPPDRPGPWGPAAIGAAGKADHHRPRPGSAGGGSRAFDERPPVFLSDPSHIGRHFDEDERKPFDASSPSRRLAAPGPVRPAPPATARSDHKRLISSLATQPSSAAPVSGFPPSSGSNVGPAPNAWAARKEHVSEPLPTTSRLAQASAVEKMSSGWWQSKPPEVEAIRFQETEVLVRRFGESVRIVDGGDRDYERERMRSTVYSEAKERALMGFYADEARDQERVRSPVYSEVKERNAASLYDEGARSMSSEGRFSGPQLHQQGVVETSERPKLKLLPRTKTLEPSSETRGIDDNKGYQPPVSSVQIESVHEIHATTNPLKVASAVAEDGSKAVERPRLSLKPRSLPVDESAERTRQTVFGGARPREIVLKERGIDVVAANDLDMTVAANRVKDDLPRTDSKLEPAPTTRPGGMAETFTLGQGTGRDLDRKDHRPDVEKVDVQKSSWRNDNWRTTRGIEKPLEQPRPEPDTWRKPVEEPEPDAPGPRFGKAASALELAQAFSKSVSDGRSENHFPSQRSLPGRTQAPFSRLTDSRICYSGPSQRQLNGY</sequence>
<dbReference type="InterPro" id="IPR010433">
    <property type="entry name" value="EIF-4B_pln"/>
</dbReference>
<dbReference type="OrthoDB" id="48651at2759"/>
<dbReference type="GO" id="GO:0003743">
    <property type="term" value="F:translation initiation factor activity"/>
    <property type="evidence" value="ECO:0007669"/>
    <property type="project" value="InterPro"/>
</dbReference>
<feature type="compositionally biased region" description="Polar residues" evidence="1">
    <location>
        <begin position="284"/>
        <end position="302"/>
    </location>
</feature>
<feature type="region of interest" description="Disordered" evidence="1">
    <location>
        <begin position="1"/>
        <end position="176"/>
    </location>
</feature>
<dbReference type="PANTHER" id="PTHR32091">
    <property type="entry name" value="EUKARYOTIC TRANSLATION INITIATION FACTOR 4B"/>
    <property type="match status" value="1"/>
</dbReference>
<feature type="compositionally biased region" description="Basic and acidic residues" evidence="1">
    <location>
        <begin position="486"/>
        <end position="513"/>
    </location>
</feature>
<feature type="compositionally biased region" description="Polar residues" evidence="1">
    <location>
        <begin position="576"/>
        <end position="585"/>
    </location>
</feature>
<keyword evidence="2" id="KW-1185">Reference proteome</keyword>
<accession>A0A8N4IED5</accession>
<protein>
    <submittedName>
        <fullName evidence="3">Uncharacterized protein LOC105046958</fullName>
    </submittedName>
</protein>
<feature type="region of interest" description="Disordered" evidence="1">
    <location>
        <begin position="279"/>
        <end position="303"/>
    </location>
</feature>
<feature type="compositionally biased region" description="Basic and acidic residues" evidence="1">
    <location>
        <begin position="90"/>
        <end position="100"/>
    </location>
</feature>
<reference evidence="3" key="1">
    <citation type="submission" date="2025-08" db="UniProtKB">
        <authorList>
            <consortium name="RefSeq"/>
        </authorList>
    </citation>
    <scope>IDENTIFICATION</scope>
</reference>
<evidence type="ECO:0000313" key="2">
    <source>
        <dbReference type="Proteomes" id="UP000504607"/>
    </source>
</evidence>
<dbReference type="RefSeq" id="XP_073115494.1">
    <property type="nucleotide sequence ID" value="XM_073259393.1"/>
</dbReference>
<dbReference type="PANTHER" id="PTHR32091:SF4">
    <property type="entry name" value="OS07G0546100 PROTEIN"/>
    <property type="match status" value="1"/>
</dbReference>
<feature type="compositionally biased region" description="Polar residues" evidence="1">
    <location>
        <begin position="133"/>
        <end position="154"/>
    </location>
</feature>
<name>A0A8N4IED5_ELAGV</name>
<evidence type="ECO:0000256" key="1">
    <source>
        <dbReference type="SAM" id="MobiDB-lite"/>
    </source>
</evidence>
<dbReference type="Proteomes" id="UP000504607">
    <property type="component" value="Chromosome 6"/>
</dbReference>
<gene>
    <name evidence="3" type="primary">LOC105046958</name>
</gene>
<feature type="compositionally biased region" description="Basic and acidic residues" evidence="1">
    <location>
        <begin position="462"/>
        <end position="478"/>
    </location>
</feature>
<evidence type="ECO:0000313" key="3">
    <source>
        <dbReference type="RefSeq" id="XP_029120944.1"/>
    </source>
</evidence>
<organism evidence="2 3">
    <name type="scientific">Elaeis guineensis var. tenera</name>
    <name type="common">Oil palm</name>
    <dbReference type="NCBI Taxonomy" id="51953"/>
    <lineage>
        <taxon>Eukaryota</taxon>
        <taxon>Viridiplantae</taxon>
        <taxon>Streptophyta</taxon>
        <taxon>Embryophyta</taxon>
        <taxon>Tracheophyta</taxon>
        <taxon>Spermatophyta</taxon>
        <taxon>Magnoliopsida</taxon>
        <taxon>Liliopsida</taxon>
        <taxon>Arecaceae</taxon>
        <taxon>Arecoideae</taxon>
        <taxon>Cocoseae</taxon>
        <taxon>Elaeidinae</taxon>
        <taxon>Elaeis</taxon>
    </lineage>
</organism>
<dbReference type="RefSeq" id="XP_029120944.1">
    <property type="nucleotide sequence ID" value="XM_029265111.1"/>
</dbReference>
<feature type="region of interest" description="Disordered" evidence="1">
    <location>
        <begin position="432"/>
        <end position="585"/>
    </location>
</feature>
<dbReference type="AlphaFoldDB" id="A0A8N4IED5"/>